<dbReference type="InParanoid" id="A0A165N4A9"/>
<dbReference type="AlphaFoldDB" id="A0A165N4A9"/>
<dbReference type="EMBL" id="KV425648">
    <property type="protein sequence ID" value="KZT19159.1"/>
    <property type="molecule type" value="Genomic_DNA"/>
</dbReference>
<reference evidence="1 2" key="1">
    <citation type="journal article" date="2016" name="Mol. Biol. Evol.">
        <title>Comparative Genomics of Early-Diverging Mushroom-Forming Fungi Provides Insights into the Origins of Lignocellulose Decay Capabilities.</title>
        <authorList>
            <person name="Nagy L.G."/>
            <person name="Riley R."/>
            <person name="Tritt A."/>
            <person name="Adam C."/>
            <person name="Daum C."/>
            <person name="Floudas D."/>
            <person name="Sun H."/>
            <person name="Yadav J.S."/>
            <person name="Pangilinan J."/>
            <person name="Larsson K.H."/>
            <person name="Matsuura K."/>
            <person name="Barry K."/>
            <person name="Labutti K."/>
            <person name="Kuo R."/>
            <person name="Ohm R.A."/>
            <person name="Bhattacharya S.S."/>
            <person name="Shirouzu T."/>
            <person name="Yoshinaga Y."/>
            <person name="Martin F.M."/>
            <person name="Grigoriev I.V."/>
            <person name="Hibbett D.S."/>
        </authorList>
    </citation>
    <scope>NUCLEOTIDE SEQUENCE [LARGE SCALE GENOMIC DNA]</scope>
    <source>
        <strain evidence="1 2">HHB14362 ss-1</strain>
    </source>
</reference>
<evidence type="ECO:0000313" key="1">
    <source>
        <dbReference type="EMBL" id="KZT19159.1"/>
    </source>
</evidence>
<dbReference type="STRING" id="1314782.A0A165N4A9"/>
<keyword evidence="2" id="KW-1185">Reference proteome</keyword>
<dbReference type="Proteomes" id="UP000076761">
    <property type="component" value="Unassembled WGS sequence"/>
</dbReference>
<accession>A0A165N4A9</accession>
<dbReference type="OrthoDB" id="8954335at2759"/>
<proteinExistence type="predicted"/>
<gene>
    <name evidence="1" type="ORF">NEOLEDRAFT_1183606</name>
</gene>
<sequence>MHAIQPTRKPLIISLSLHEALSSSFKEEDLTQIQDVSTKSTSIAYKGIQSESDRSKALNISTEISVSILGGMIDLSGSGSYVDTSHSNVKSCEVNEKAKGIAKSHEFKLYGDDADAEQPNTTTVGGVLETVTNQPKIMCQGVPCEIILTDVNQFIDGDAEANILHELESQELMDICAIYDDLFRLVGRRTKLVDTVENGIGGLCPGR</sequence>
<protein>
    <submittedName>
        <fullName evidence="1">Uncharacterized protein</fullName>
    </submittedName>
</protein>
<evidence type="ECO:0000313" key="2">
    <source>
        <dbReference type="Proteomes" id="UP000076761"/>
    </source>
</evidence>
<name>A0A165N4A9_9AGAM</name>
<organism evidence="1 2">
    <name type="scientific">Neolentinus lepideus HHB14362 ss-1</name>
    <dbReference type="NCBI Taxonomy" id="1314782"/>
    <lineage>
        <taxon>Eukaryota</taxon>
        <taxon>Fungi</taxon>
        <taxon>Dikarya</taxon>
        <taxon>Basidiomycota</taxon>
        <taxon>Agaricomycotina</taxon>
        <taxon>Agaricomycetes</taxon>
        <taxon>Gloeophyllales</taxon>
        <taxon>Gloeophyllaceae</taxon>
        <taxon>Neolentinus</taxon>
    </lineage>
</organism>